<dbReference type="InterPro" id="IPR011047">
    <property type="entry name" value="Quinoprotein_ADH-like_sf"/>
</dbReference>
<keyword evidence="8" id="KW-1185">Reference proteome</keyword>
<evidence type="ECO:0000313" key="7">
    <source>
        <dbReference type="EMBL" id="MCA6079030.1"/>
    </source>
</evidence>
<dbReference type="EMBL" id="JAIXNE010000008">
    <property type="protein sequence ID" value="MCA6079030.1"/>
    <property type="molecule type" value="Genomic_DNA"/>
</dbReference>
<dbReference type="AlphaFoldDB" id="A0A9X1HX87"/>
<dbReference type="SUPFAM" id="SSF50998">
    <property type="entry name" value="Quinoprotein alcohol dehydrogenase-like"/>
    <property type="match status" value="1"/>
</dbReference>
<dbReference type="RefSeq" id="WP_225699892.1">
    <property type="nucleotide sequence ID" value="NZ_JAIXNE010000008.1"/>
</dbReference>
<dbReference type="GO" id="GO:0009055">
    <property type="term" value="F:electron transfer activity"/>
    <property type="evidence" value="ECO:0007669"/>
    <property type="project" value="InterPro"/>
</dbReference>
<sequence length="615" mass="65695">MKYICPKLTAILVVFSLFSCEPTRTTSETPMTEVLTEEVVQGLFTNNCASCHMDNGTNQAPALFQLSMLSPKSVVATLETGKMQVQGAVLSKAEKIAIAEMITNKKYSEEKPPLNYCSENVPWVSQVKYSGWGGVRESTGFIPAENAGINKESVPSLKLKWAFGFDGGGNTRTKPTIIGNHMIFGSEFGEVYCLNKETGCVKWMFEADANIRGGIAVNQDNNGDLILYFADFSTNTYAVKAETGELLWKSFVRNNANNAVSGTPAYHDGMLYVPLTSMEVVAAGNENFECCKSSGQVVALNSTTGEAVWRHRVVSEEAVENGVNSIGTKRFGPSGAPVWSSPTVDAKRGVLYIGTGENYSNPPTLTSDAIQALDLKTGAIKWSFQATPKDAYISACTEGGANCPDPSGPDVDFGMAPILTTRPDGKEVLVVGQKSGVVHSLDPDTGNPIWQERIGRGGALGGIHWGMATDGKLVYAANSDWFEYGGEPGVDPNPGLFALDIMTGKVVWKNTPDPALCEGKAGCYNSHSAAPTLIPGVVFAGALDGHARAYDAATGEILWDFDTNREYETINGVEARGGSIDGPAPVVSDGMVYFNSGYALFGEMPGNVLLAFELE</sequence>
<dbReference type="GO" id="GO:0016491">
    <property type="term" value="F:oxidoreductase activity"/>
    <property type="evidence" value="ECO:0007669"/>
    <property type="project" value="UniProtKB-KW"/>
</dbReference>
<gene>
    <name evidence="7" type="ORF">LDX50_29420</name>
</gene>
<reference evidence="7" key="1">
    <citation type="submission" date="2021-09" db="EMBL/GenBank/DDBJ databases">
        <title>Fulvivirga sp. isolated from coastal sediment.</title>
        <authorList>
            <person name="Yu H."/>
        </authorList>
    </citation>
    <scope>NUCLEOTIDE SEQUENCE</scope>
    <source>
        <strain evidence="7">1062</strain>
    </source>
</reference>
<comment type="similarity">
    <text evidence="2">Belongs to the bacterial PQQ dehydrogenase family.</text>
</comment>
<dbReference type="SUPFAM" id="SSF46626">
    <property type="entry name" value="Cytochrome c"/>
    <property type="match status" value="1"/>
</dbReference>
<comment type="cofactor">
    <cofactor evidence="1">
        <name>pyrroloquinoline quinone</name>
        <dbReference type="ChEBI" id="CHEBI:58442"/>
    </cofactor>
</comment>
<dbReference type="PANTHER" id="PTHR32303:SF10">
    <property type="entry name" value="OUTER MEMBRANE PROTEIN ASSEMBLY FACTOR BAMB"/>
    <property type="match status" value="1"/>
</dbReference>
<proteinExistence type="inferred from homology"/>
<organism evidence="7 8">
    <name type="scientific">Fulvivirga sedimenti</name>
    <dbReference type="NCBI Taxonomy" id="2879465"/>
    <lineage>
        <taxon>Bacteria</taxon>
        <taxon>Pseudomonadati</taxon>
        <taxon>Bacteroidota</taxon>
        <taxon>Cytophagia</taxon>
        <taxon>Cytophagales</taxon>
        <taxon>Fulvivirgaceae</taxon>
        <taxon>Fulvivirga</taxon>
    </lineage>
</organism>
<comment type="caution">
    <text evidence="7">The sequence shown here is derived from an EMBL/GenBank/DDBJ whole genome shotgun (WGS) entry which is preliminary data.</text>
</comment>
<evidence type="ECO:0000313" key="8">
    <source>
        <dbReference type="Proteomes" id="UP001139409"/>
    </source>
</evidence>
<dbReference type="InterPro" id="IPR002372">
    <property type="entry name" value="PQQ_rpt_dom"/>
</dbReference>
<feature type="signal peptide" evidence="5">
    <location>
        <begin position="1"/>
        <end position="19"/>
    </location>
</feature>
<evidence type="ECO:0000256" key="4">
    <source>
        <dbReference type="ARBA" id="ARBA00023002"/>
    </source>
</evidence>
<keyword evidence="4" id="KW-0560">Oxidoreductase</keyword>
<dbReference type="InterPro" id="IPR036909">
    <property type="entry name" value="Cyt_c-like_dom_sf"/>
</dbReference>
<evidence type="ECO:0000259" key="6">
    <source>
        <dbReference type="Pfam" id="PF01011"/>
    </source>
</evidence>
<dbReference type="InterPro" id="IPR018391">
    <property type="entry name" value="PQQ_b-propeller_rpt"/>
</dbReference>
<dbReference type="Proteomes" id="UP001139409">
    <property type="component" value="Unassembled WGS sequence"/>
</dbReference>
<protein>
    <submittedName>
        <fullName evidence="7">PQQ-binding-like beta-propeller repeat protein</fullName>
    </submittedName>
</protein>
<keyword evidence="3 5" id="KW-0732">Signal</keyword>
<dbReference type="SMART" id="SM00564">
    <property type="entry name" value="PQQ"/>
    <property type="match status" value="7"/>
</dbReference>
<dbReference type="Pfam" id="PF01011">
    <property type="entry name" value="PQQ"/>
    <property type="match status" value="1"/>
</dbReference>
<feature type="chain" id="PRO_5040726841" evidence="5">
    <location>
        <begin position="20"/>
        <end position="615"/>
    </location>
</feature>
<name>A0A9X1HX87_9BACT</name>
<feature type="domain" description="Pyrrolo-quinoline quinone repeat" evidence="6">
    <location>
        <begin position="132"/>
        <end position="451"/>
    </location>
</feature>
<evidence type="ECO:0000256" key="3">
    <source>
        <dbReference type="ARBA" id="ARBA00022729"/>
    </source>
</evidence>
<dbReference type="Gene3D" id="2.140.10.10">
    <property type="entry name" value="Quinoprotein alcohol dehydrogenase-like superfamily"/>
    <property type="match status" value="2"/>
</dbReference>
<evidence type="ECO:0000256" key="1">
    <source>
        <dbReference type="ARBA" id="ARBA00001931"/>
    </source>
</evidence>
<dbReference type="GO" id="GO:0020037">
    <property type="term" value="F:heme binding"/>
    <property type="evidence" value="ECO:0007669"/>
    <property type="project" value="InterPro"/>
</dbReference>
<accession>A0A9X1HX87</accession>
<dbReference type="PROSITE" id="PS51257">
    <property type="entry name" value="PROKAR_LIPOPROTEIN"/>
    <property type="match status" value="1"/>
</dbReference>
<evidence type="ECO:0000256" key="5">
    <source>
        <dbReference type="SAM" id="SignalP"/>
    </source>
</evidence>
<evidence type="ECO:0000256" key="2">
    <source>
        <dbReference type="ARBA" id="ARBA00008156"/>
    </source>
</evidence>
<dbReference type="PANTHER" id="PTHR32303">
    <property type="entry name" value="QUINOPROTEIN ALCOHOL DEHYDROGENASE (CYTOCHROME C)"/>
    <property type="match status" value="1"/>
</dbReference>